<organism evidence="2 3">
    <name type="scientific">Paracoccus haeundaensis</name>
    <dbReference type="NCBI Taxonomy" id="225362"/>
    <lineage>
        <taxon>Bacteria</taxon>
        <taxon>Pseudomonadati</taxon>
        <taxon>Pseudomonadota</taxon>
        <taxon>Alphaproteobacteria</taxon>
        <taxon>Rhodobacterales</taxon>
        <taxon>Paracoccaceae</taxon>
        <taxon>Paracoccus</taxon>
    </lineage>
</organism>
<dbReference type="AlphaFoldDB" id="A0A5C4R496"/>
<dbReference type="SUPFAM" id="SSF53474">
    <property type="entry name" value="alpha/beta-Hydrolases"/>
    <property type="match status" value="1"/>
</dbReference>
<dbReference type="Gene3D" id="3.40.50.1820">
    <property type="entry name" value="alpha/beta hydrolase"/>
    <property type="match status" value="1"/>
</dbReference>
<dbReference type="EMBL" id="VDDC01000023">
    <property type="protein sequence ID" value="TNH38803.1"/>
    <property type="molecule type" value="Genomic_DNA"/>
</dbReference>
<dbReference type="RefSeq" id="WP_139598936.1">
    <property type="nucleotide sequence ID" value="NZ_VDDC01000023.1"/>
</dbReference>
<dbReference type="NCBIfam" id="TIGR02427">
    <property type="entry name" value="protocat_pcaD"/>
    <property type="match status" value="1"/>
</dbReference>
<accession>A0A5C4R496</accession>
<dbReference type="PANTHER" id="PTHR43433:SF5">
    <property type="entry name" value="AB HYDROLASE-1 DOMAIN-CONTAINING PROTEIN"/>
    <property type="match status" value="1"/>
</dbReference>
<sequence>MPYLNLPTHHLHYRIDGAGEDKPWLTFCNSLGTDLHMWDAQIADLKSDFRILRYDRRGHGKSEAPPAPYEMADLGGDVIALLDALGIDCTHFCGLSIGGLTGQWLAIHAGKRLDRIVLCATAARIGTVDSWTSRIADVTENGLSPLITSTADRWFSPEFRQVHPDAAAAVLGQFEQTSVDGYMGCCAALARADFRKQIHDIKNPVLAISGGDDPVCPPANLEALAGVTNGRHVSLPGRHIVNVESTLRFNDVLHDFLTVAALP</sequence>
<evidence type="ECO:0000313" key="3">
    <source>
        <dbReference type="Proteomes" id="UP000304880"/>
    </source>
</evidence>
<evidence type="ECO:0000313" key="2">
    <source>
        <dbReference type="EMBL" id="TNH38803.1"/>
    </source>
</evidence>
<dbReference type="Pfam" id="PF00561">
    <property type="entry name" value="Abhydrolase_1"/>
    <property type="match status" value="1"/>
</dbReference>
<dbReference type="InterPro" id="IPR029058">
    <property type="entry name" value="AB_hydrolase_fold"/>
</dbReference>
<proteinExistence type="predicted"/>
<evidence type="ECO:0000259" key="1">
    <source>
        <dbReference type="Pfam" id="PF00561"/>
    </source>
</evidence>
<dbReference type="InterPro" id="IPR000073">
    <property type="entry name" value="AB_hydrolase_1"/>
</dbReference>
<dbReference type="PRINTS" id="PR00111">
    <property type="entry name" value="ABHYDROLASE"/>
</dbReference>
<dbReference type="InterPro" id="IPR050471">
    <property type="entry name" value="AB_hydrolase"/>
</dbReference>
<dbReference type="GO" id="GO:0042952">
    <property type="term" value="P:beta-ketoadipate pathway"/>
    <property type="evidence" value="ECO:0007669"/>
    <property type="project" value="InterPro"/>
</dbReference>
<dbReference type="InterPro" id="IPR026968">
    <property type="entry name" value="PcaD/CatD"/>
</dbReference>
<name>A0A5C4R496_9RHOB</name>
<keyword evidence="2" id="KW-0378">Hydrolase</keyword>
<keyword evidence="3" id="KW-1185">Reference proteome</keyword>
<protein>
    <submittedName>
        <fullName evidence="2">3-oxoadipate enol-lactonase</fullName>
        <ecNumber evidence="2">3.1.1.24</ecNumber>
    </submittedName>
</protein>
<dbReference type="EC" id="3.1.1.24" evidence="2"/>
<comment type="caution">
    <text evidence="2">The sequence shown here is derived from an EMBL/GenBank/DDBJ whole genome shotgun (WGS) entry which is preliminary data.</text>
</comment>
<gene>
    <name evidence="2" type="primary">pcaD</name>
    <name evidence="2" type="ORF">FHD67_13090</name>
</gene>
<dbReference type="GO" id="GO:0047570">
    <property type="term" value="F:3-oxoadipate enol-lactonase activity"/>
    <property type="evidence" value="ECO:0007669"/>
    <property type="project" value="UniProtKB-EC"/>
</dbReference>
<feature type="domain" description="AB hydrolase-1" evidence="1">
    <location>
        <begin position="23"/>
        <end position="244"/>
    </location>
</feature>
<dbReference type="PANTHER" id="PTHR43433">
    <property type="entry name" value="HYDROLASE, ALPHA/BETA FOLD FAMILY PROTEIN"/>
    <property type="match status" value="1"/>
</dbReference>
<reference evidence="2 3" key="1">
    <citation type="submission" date="2019-06" db="EMBL/GenBank/DDBJ databases">
        <authorList>
            <person name="Li J."/>
        </authorList>
    </citation>
    <scope>NUCLEOTIDE SEQUENCE [LARGE SCALE GENOMIC DNA]</scope>
    <source>
        <strain evidence="2 3">CGMCC 1.8012</strain>
    </source>
</reference>
<dbReference type="Proteomes" id="UP000304880">
    <property type="component" value="Unassembled WGS sequence"/>
</dbReference>